<evidence type="ECO:0000313" key="1">
    <source>
        <dbReference type="EMBL" id="XCN27995.1"/>
    </source>
</evidence>
<organism evidence="1">
    <name type="scientific">Serratia phage Kevin</name>
    <dbReference type="NCBI Taxonomy" id="3161161"/>
    <lineage>
        <taxon>Viruses</taxon>
        <taxon>Duplodnaviria</taxon>
        <taxon>Heunggongvirae</taxon>
        <taxon>Uroviricota</taxon>
        <taxon>Caudoviricetes</taxon>
        <taxon>Pantevenvirales</taxon>
        <taxon>Ackermannviridae</taxon>
        <taxon>Miltonvirus</taxon>
    </lineage>
</organism>
<name>A0AAU8KWV8_9CAUD</name>
<protein>
    <submittedName>
        <fullName evidence="1">Glutaredoxin</fullName>
    </submittedName>
</protein>
<dbReference type="Gene3D" id="3.40.30.10">
    <property type="entry name" value="Glutaredoxin"/>
    <property type="match status" value="1"/>
</dbReference>
<dbReference type="EMBL" id="PP869623">
    <property type="protein sequence ID" value="XCN27995.1"/>
    <property type="molecule type" value="Genomic_DNA"/>
</dbReference>
<sequence>MTGVVQIYSKKGCQQCIAAENMCKIRHLNFEVLKLDKDYTLEDLQALTGKRSMSMPVIKMPDGSTLDYQGFVQSLKR</sequence>
<accession>A0AAU8KWV8</accession>
<reference evidence="1" key="1">
    <citation type="submission" date="2024-06" db="EMBL/GenBank/DDBJ databases">
        <authorList>
            <person name="Melgar S."/>
            <person name="Ryabinky S."/>
            <person name="Merugu K."/>
            <person name="Desisa B."/>
            <person name="Truong H."/>
            <person name="Jamal R."/>
            <person name="Sandhu A."/>
            <person name="Johnson A."/>
        </authorList>
    </citation>
    <scope>NUCLEOTIDE SEQUENCE</scope>
</reference>
<proteinExistence type="predicted"/>
<dbReference type="SUPFAM" id="SSF52833">
    <property type="entry name" value="Thioredoxin-like"/>
    <property type="match status" value="1"/>
</dbReference>
<dbReference type="InterPro" id="IPR036249">
    <property type="entry name" value="Thioredoxin-like_sf"/>
</dbReference>